<reference evidence="8" key="1">
    <citation type="submission" date="2016-03" db="EMBL/GenBank/DDBJ databases">
        <title>Complete genome sequence of the type strain Actinoalloteichus hymeniacidonis DSM 45092.</title>
        <authorList>
            <person name="Schaffert L."/>
            <person name="Albersmeier A."/>
            <person name="Winkler A."/>
            <person name="Kalinowski J."/>
            <person name="Zotchev S."/>
            <person name="Ruckert C."/>
        </authorList>
    </citation>
    <scope>NUCLEOTIDE SEQUENCE [LARGE SCALE GENOMIC DNA]</scope>
    <source>
        <strain evidence="8">HPA177(T) (DSM 45092(T))</strain>
    </source>
</reference>
<dbReference type="Proteomes" id="UP000095210">
    <property type="component" value="Chromosome"/>
</dbReference>
<dbReference type="Gene3D" id="3.30.1490.70">
    <property type="match status" value="1"/>
</dbReference>
<dbReference type="Gene3D" id="2.40.50.140">
    <property type="entry name" value="Nucleic acid-binding proteins"/>
    <property type="match status" value="1"/>
</dbReference>
<evidence type="ECO:0000259" key="6">
    <source>
        <dbReference type="PROSITE" id="PS50160"/>
    </source>
</evidence>
<dbReference type="InterPro" id="IPR012310">
    <property type="entry name" value="DNA_ligase_ATP-dep_cent"/>
</dbReference>
<gene>
    <name evidence="7" type="ORF">TL08_19410</name>
</gene>
<dbReference type="InterPro" id="IPR014146">
    <property type="entry name" value="LigD_ligase_dom"/>
</dbReference>
<dbReference type="AlphaFoldDB" id="A0AAC9HSL5"/>
<sequence>MGEDSAVPEASGSSRRDHGEQRRSPIRPMLASGGQPMPQAGPRWSWEFKFDGVRAIAVVEKSGRTRLISRNGLDVTSHYPELTVVGEVLDGRAAMLDGEIVALDEQGRPSFPLLQRRMHVAHPKAGLTAEIPVFYYLFDLLSLDGTELTAETYLRRRELLDDLGVEGRSKLVRVPPRQQDVDPNLLLDVARDNGLEGIIAKLNSSRYRMGERSRDWLKFPLLNTQEVVVGGWKPGSGSRADSVGSLILGAYDSPGVGLHYIGHVGTGFTQRMLADLLDRLRPLERLTSPFAAPVPREHARHARWVEPRLVGEVVFRTWSPDRRLRHSAWRGLRPDRDAAEIVVPAAQ</sequence>
<evidence type="ECO:0000256" key="2">
    <source>
        <dbReference type="ARBA" id="ARBA00012727"/>
    </source>
</evidence>
<dbReference type="NCBIfam" id="TIGR02779">
    <property type="entry name" value="NHEJ_ligase_lig"/>
    <property type="match status" value="1"/>
</dbReference>
<dbReference type="CDD" id="cd07906">
    <property type="entry name" value="Adenylation_DNA_ligase_LigD_LigC"/>
    <property type="match status" value="1"/>
</dbReference>
<dbReference type="InterPro" id="IPR012340">
    <property type="entry name" value="NA-bd_OB-fold"/>
</dbReference>
<dbReference type="PROSITE" id="PS50160">
    <property type="entry name" value="DNA_LIGASE_A3"/>
    <property type="match status" value="1"/>
</dbReference>
<dbReference type="Pfam" id="PF04679">
    <property type="entry name" value="DNA_ligase_A_C"/>
    <property type="match status" value="1"/>
</dbReference>
<dbReference type="Gene3D" id="3.30.470.30">
    <property type="entry name" value="DNA ligase/mRNA capping enzyme"/>
    <property type="match status" value="1"/>
</dbReference>
<dbReference type="PANTHER" id="PTHR45674:SF4">
    <property type="entry name" value="DNA LIGASE 1"/>
    <property type="match status" value="1"/>
</dbReference>
<dbReference type="RefSeq" id="WP_318533327.1">
    <property type="nucleotide sequence ID" value="NZ_CP014859.1"/>
</dbReference>
<dbReference type="EC" id="6.5.1.1" evidence="2"/>
<feature type="compositionally biased region" description="Basic and acidic residues" evidence="5">
    <location>
        <begin position="14"/>
        <end position="23"/>
    </location>
</feature>
<evidence type="ECO:0000313" key="8">
    <source>
        <dbReference type="Proteomes" id="UP000095210"/>
    </source>
</evidence>
<keyword evidence="8" id="KW-1185">Reference proteome</keyword>
<protein>
    <recommendedName>
        <fullName evidence="2">DNA ligase (ATP)</fullName>
        <ecNumber evidence="2">6.5.1.1</ecNumber>
    </recommendedName>
</protein>
<evidence type="ECO:0000256" key="1">
    <source>
        <dbReference type="ARBA" id="ARBA00007572"/>
    </source>
</evidence>
<dbReference type="GO" id="GO:0006310">
    <property type="term" value="P:DNA recombination"/>
    <property type="evidence" value="ECO:0007669"/>
    <property type="project" value="InterPro"/>
</dbReference>
<dbReference type="Pfam" id="PF01068">
    <property type="entry name" value="DNA_ligase_A_M"/>
    <property type="match status" value="1"/>
</dbReference>
<proteinExistence type="inferred from homology"/>
<dbReference type="GO" id="GO:0006281">
    <property type="term" value="P:DNA repair"/>
    <property type="evidence" value="ECO:0007669"/>
    <property type="project" value="InterPro"/>
</dbReference>
<comment type="similarity">
    <text evidence="1">Belongs to the ATP-dependent DNA ligase family.</text>
</comment>
<evidence type="ECO:0000313" key="7">
    <source>
        <dbReference type="EMBL" id="AOS64673.1"/>
    </source>
</evidence>
<dbReference type="InterPro" id="IPR050191">
    <property type="entry name" value="ATP-dep_DNA_ligase"/>
</dbReference>
<keyword evidence="3 7" id="KW-0436">Ligase</keyword>
<dbReference type="EMBL" id="CP014859">
    <property type="protein sequence ID" value="AOS64673.1"/>
    <property type="molecule type" value="Genomic_DNA"/>
</dbReference>
<name>A0AAC9HSL5_9PSEU</name>
<dbReference type="CDD" id="cd07971">
    <property type="entry name" value="OBF_DNA_ligase_LigD"/>
    <property type="match status" value="1"/>
</dbReference>
<dbReference type="PANTHER" id="PTHR45674">
    <property type="entry name" value="DNA LIGASE 1/3 FAMILY MEMBER"/>
    <property type="match status" value="1"/>
</dbReference>
<evidence type="ECO:0000256" key="4">
    <source>
        <dbReference type="ARBA" id="ARBA00034003"/>
    </source>
</evidence>
<accession>A0AAC9HSL5</accession>
<comment type="catalytic activity">
    <reaction evidence="4">
        <text>ATP + (deoxyribonucleotide)n-3'-hydroxyl + 5'-phospho-(deoxyribonucleotide)m = (deoxyribonucleotide)n+m + AMP + diphosphate.</text>
        <dbReference type="EC" id="6.5.1.1"/>
    </reaction>
</comment>
<dbReference type="SUPFAM" id="SSF56091">
    <property type="entry name" value="DNA ligase/mRNA capping enzyme, catalytic domain"/>
    <property type="match status" value="1"/>
</dbReference>
<dbReference type="GO" id="GO:0005524">
    <property type="term" value="F:ATP binding"/>
    <property type="evidence" value="ECO:0007669"/>
    <property type="project" value="InterPro"/>
</dbReference>
<evidence type="ECO:0000256" key="5">
    <source>
        <dbReference type="SAM" id="MobiDB-lite"/>
    </source>
</evidence>
<feature type="domain" description="ATP-dependent DNA ligase family profile" evidence="6">
    <location>
        <begin position="130"/>
        <end position="252"/>
    </location>
</feature>
<dbReference type="GO" id="GO:0003910">
    <property type="term" value="F:DNA ligase (ATP) activity"/>
    <property type="evidence" value="ECO:0007669"/>
    <property type="project" value="UniProtKB-EC"/>
</dbReference>
<organism evidence="7 8">
    <name type="scientific">Actinoalloteichus hymeniacidonis</name>
    <dbReference type="NCBI Taxonomy" id="340345"/>
    <lineage>
        <taxon>Bacteria</taxon>
        <taxon>Bacillati</taxon>
        <taxon>Actinomycetota</taxon>
        <taxon>Actinomycetes</taxon>
        <taxon>Pseudonocardiales</taxon>
        <taxon>Pseudonocardiaceae</taxon>
        <taxon>Actinoalloteichus</taxon>
    </lineage>
</organism>
<feature type="region of interest" description="Disordered" evidence="5">
    <location>
        <begin position="1"/>
        <end position="39"/>
    </location>
</feature>
<dbReference type="InterPro" id="IPR012309">
    <property type="entry name" value="DNA_ligase_ATP-dep_C"/>
</dbReference>
<dbReference type="SUPFAM" id="SSF50249">
    <property type="entry name" value="Nucleic acid-binding proteins"/>
    <property type="match status" value="1"/>
</dbReference>
<evidence type="ECO:0000256" key="3">
    <source>
        <dbReference type="ARBA" id="ARBA00022598"/>
    </source>
</evidence>
<dbReference type="KEGG" id="ahm:TL08_19410"/>